<evidence type="ECO:0000256" key="1">
    <source>
        <dbReference type="SAM" id="Phobius"/>
    </source>
</evidence>
<evidence type="ECO:0000313" key="2">
    <source>
        <dbReference type="EMBL" id="ELR68472.1"/>
    </source>
</evidence>
<dbReference type="STRING" id="1237149.C900_00306"/>
<evidence type="ECO:0008006" key="4">
    <source>
        <dbReference type="Google" id="ProtNLM"/>
    </source>
</evidence>
<feature type="transmembrane region" description="Helical" evidence="1">
    <location>
        <begin position="6"/>
        <end position="25"/>
    </location>
</feature>
<keyword evidence="1" id="KW-0472">Membrane</keyword>
<accession>L8JM54</accession>
<keyword evidence="3" id="KW-1185">Reference proteome</keyword>
<gene>
    <name evidence="2" type="ORF">C900_00306</name>
</gene>
<protein>
    <recommendedName>
        <fullName evidence="4">Gas vesicle protein</fullName>
    </recommendedName>
</protein>
<dbReference type="Pfam" id="PF12732">
    <property type="entry name" value="YtxH"/>
    <property type="match status" value="1"/>
</dbReference>
<keyword evidence="1" id="KW-1133">Transmembrane helix</keyword>
<dbReference type="OrthoDB" id="676025at2"/>
<name>L8JM54_9BACT</name>
<dbReference type="Proteomes" id="UP000011135">
    <property type="component" value="Unassembled WGS sequence"/>
</dbReference>
<dbReference type="AlphaFoldDB" id="L8JM54"/>
<reference evidence="2 3" key="1">
    <citation type="submission" date="2012-12" db="EMBL/GenBank/DDBJ databases">
        <title>Genome assembly of Fulvivirga imtechensis AK7.</title>
        <authorList>
            <person name="Nupur N."/>
            <person name="Khatri I."/>
            <person name="Kumar R."/>
            <person name="Subramanian S."/>
            <person name="Pinnaka A."/>
        </authorList>
    </citation>
    <scope>NUCLEOTIDE SEQUENCE [LARGE SCALE GENOMIC DNA]</scope>
    <source>
        <strain evidence="2 3">AK7</strain>
    </source>
</reference>
<dbReference type="InterPro" id="IPR024623">
    <property type="entry name" value="YtxH"/>
</dbReference>
<dbReference type="RefSeq" id="WP_009583215.1">
    <property type="nucleotide sequence ID" value="NZ_AMZN01000111.1"/>
</dbReference>
<proteinExistence type="predicted"/>
<evidence type="ECO:0000313" key="3">
    <source>
        <dbReference type="Proteomes" id="UP000011135"/>
    </source>
</evidence>
<keyword evidence="1" id="KW-0812">Transmembrane</keyword>
<dbReference type="EMBL" id="AMZN01000111">
    <property type="protein sequence ID" value="ELR68472.1"/>
    <property type="molecule type" value="Genomic_DNA"/>
</dbReference>
<dbReference type="PATRIC" id="fig|1237149.3.peg.5420"/>
<dbReference type="eggNOG" id="COG4980">
    <property type="taxonomic scope" value="Bacteria"/>
</dbReference>
<organism evidence="2 3">
    <name type="scientific">Fulvivirga imtechensis AK7</name>
    <dbReference type="NCBI Taxonomy" id="1237149"/>
    <lineage>
        <taxon>Bacteria</taxon>
        <taxon>Pseudomonadati</taxon>
        <taxon>Bacteroidota</taxon>
        <taxon>Cytophagia</taxon>
        <taxon>Cytophagales</taxon>
        <taxon>Fulvivirgaceae</taxon>
        <taxon>Fulvivirga</taxon>
    </lineage>
</organism>
<sequence length="82" mass="8559">MTTGKALLGVLAGIAAGAVLGLLFAPEKGSDTRKTLLKKGEGLASDLNHKIDEKFQELIGAVTGKTKKPVAENEVVKKEKVS</sequence>
<comment type="caution">
    <text evidence="2">The sequence shown here is derived from an EMBL/GenBank/DDBJ whole genome shotgun (WGS) entry which is preliminary data.</text>
</comment>